<dbReference type="PANTHER" id="PTHR11772">
    <property type="entry name" value="ASPARAGINE SYNTHETASE"/>
    <property type="match status" value="1"/>
</dbReference>
<organism evidence="4 5">
    <name type="scientific">Methanoregula boonei (strain DSM 21154 / JCM 14090 / 6A8)</name>
    <dbReference type="NCBI Taxonomy" id="456442"/>
    <lineage>
        <taxon>Archaea</taxon>
        <taxon>Methanobacteriati</taxon>
        <taxon>Methanobacteriota</taxon>
        <taxon>Stenosarchaea group</taxon>
        <taxon>Methanomicrobia</taxon>
        <taxon>Methanomicrobiales</taxon>
        <taxon>Methanoregulaceae</taxon>
        <taxon>Methanoregula</taxon>
    </lineage>
</organism>
<dbReference type="GO" id="GO:0004066">
    <property type="term" value="F:asparagine synthase (glutamine-hydrolyzing) activity"/>
    <property type="evidence" value="ECO:0007669"/>
    <property type="project" value="InterPro"/>
</dbReference>
<proteinExistence type="predicted"/>
<dbReference type="Pfam" id="PF00733">
    <property type="entry name" value="Asn_synthase"/>
    <property type="match status" value="2"/>
</dbReference>
<dbReference type="GO" id="GO:0005829">
    <property type="term" value="C:cytosol"/>
    <property type="evidence" value="ECO:0007669"/>
    <property type="project" value="TreeGrafter"/>
</dbReference>
<feature type="domain" description="Asparagine synthetase" evidence="3">
    <location>
        <begin position="84"/>
        <end position="225"/>
    </location>
</feature>
<gene>
    <name evidence="4" type="ordered locus">Mboo_0855</name>
</gene>
<feature type="domain" description="Asparagine synthetase" evidence="3">
    <location>
        <begin position="240"/>
        <end position="315"/>
    </location>
</feature>
<dbReference type="GO" id="GO:0005524">
    <property type="term" value="F:ATP binding"/>
    <property type="evidence" value="ECO:0007669"/>
    <property type="project" value="UniProtKB-KW"/>
</dbReference>
<evidence type="ECO:0000256" key="1">
    <source>
        <dbReference type="ARBA" id="ARBA00022741"/>
    </source>
</evidence>
<dbReference type="AlphaFoldDB" id="A7I6L2"/>
<dbReference type="SUPFAM" id="SSF52402">
    <property type="entry name" value="Adenine nucleotide alpha hydrolases-like"/>
    <property type="match status" value="1"/>
</dbReference>
<dbReference type="InterPro" id="IPR001962">
    <property type="entry name" value="Asn_synthase"/>
</dbReference>
<evidence type="ECO:0000256" key="2">
    <source>
        <dbReference type="ARBA" id="ARBA00022840"/>
    </source>
</evidence>
<dbReference type="STRING" id="456442.Mboo_0855"/>
<dbReference type="GO" id="GO:0006529">
    <property type="term" value="P:asparagine biosynthetic process"/>
    <property type="evidence" value="ECO:0007669"/>
    <property type="project" value="InterPro"/>
</dbReference>
<evidence type="ECO:0000313" key="5">
    <source>
        <dbReference type="Proteomes" id="UP000002408"/>
    </source>
</evidence>
<accession>A7I6L2</accession>
<dbReference type="InterPro" id="IPR014729">
    <property type="entry name" value="Rossmann-like_a/b/a_fold"/>
</dbReference>
<evidence type="ECO:0000259" key="3">
    <source>
        <dbReference type="Pfam" id="PF00733"/>
    </source>
</evidence>
<dbReference type="RefSeq" id="WP_012106397.1">
    <property type="nucleotide sequence ID" value="NC_009712.1"/>
</dbReference>
<name>A7I6L2_METB6</name>
<dbReference type="OrthoDB" id="8692at2157"/>
<dbReference type="CDD" id="cd01991">
    <property type="entry name" value="Asn_synthase_B_C"/>
    <property type="match status" value="1"/>
</dbReference>
<evidence type="ECO:0000313" key="4">
    <source>
        <dbReference type="EMBL" id="ABS55373.1"/>
    </source>
</evidence>
<dbReference type="Gene3D" id="3.40.50.620">
    <property type="entry name" value="HUPs"/>
    <property type="match status" value="1"/>
</dbReference>
<dbReference type="GeneID" id="5410327"/>
<keyword evidence="5" id="KW-1185">Reference proteome</keyword>
<dbReference type="HOGENOM" id="CLU_843617_0_0_2"/>
<dbReference type="EMBL" id="CP000780">
    <property type="protein sequence ID" value="ABS55373.1"/>
    <property type="molecule type" value="Genomic_DNA"/>
</dbReference>
<reference evidence="5" key="1">
    <citation type="journal article" date="2015" name="Microbiology">
        <title>Genome of Methanoregula boonei 6A8 reveals adaptations to oligotrophic peatland environments.</title>
        <authorList>
            <person name="Braeuer S."/>
            <person name="Cadillo-Quiroz H."/>
            <person name="Kyrpides N."/>
            <person name="Woyke T."/>
            <person name="Goodwin L."/>
            <person name="Detter C."/>
            <person name="Podell S."/>
            <person name="Yavitt J.B."/>
            <person name="Zinder S.H."/>
        </authorList>
    </citation>
    <scope>NUCLEOTIDE SEQUENCE [LARGE SCALE GENOMIC DNA]</scope>
    <source>
        <strain evidence="5">DSM 21154 / JCM 14090 / 6A8</strain>
    </source>
</reference>
<dbReference type="Proteomes" id="UP000002408">
    <property type="component" value="Chromosome"/>
</dbReference>
<protein>
    <submittedName>
        <fullName evidence="4">Asparagine synthase</fullName>
    </submittedName>
</protein>
<dbReference type="KEGG" id="mbn:Mboo_0855"/>
<keyword evidence="2" id="KW-0067">ATP-binding</keyword>
<dbReference type="eggNOG" id="arCOG00071">
    <property type="taxonomic scope" value="Archaea"/>
</dbReference>
<keyword evidence="1" id="KW-0547">Nucleotide-binding</keyword>
<dbReference type="InterPro" id="IPR050795">
    <property type="entry name" value="Asn_Synthetase"/>
</dbReference>
<sequence length="334" mass="36123">MTSFTCTGWVERDGTRLSPAEIEKVVRADPAGVRTFGGEFFLSWDTCHARDHFGIIPGPGPKGALVCNGEVLSLIEPDPAPCTLEEAIVTAVRLRSDEGVTALSGGVDSGLVAALAQRECVAVGMKGSHDLARARRAADLLGLTCTEVEITSPEIETALPKVIAAIPKKDPVNTGIALTMYFVARWAGEHGYRRILAGQGADELFGGYARYLTSPTLEEDLARDVAGLEFQAARDQAVAALFGTYLSMPYLDIRVVRAARAIPACEKVRDGQRKIPLREIAAHHIPQELAGYEKKAMQYGSGVWGELKKLARKNGYKTSVQDYIDHIGRVEHGH</sequence>
<dbReference type="PANTHER" id="PTHR11772:SF2">
    <property type="entry name" value="ASPARAGINE SYNTHETASE [GLUTAMINE-HYDROLYZING]"/>
    <property type="match status" value="1"/>
</dbReference>